<keyword evidence="5" id="KW-0479">Metal-binding</keyword>
<name>A0A9D1K929_9FIRM</name>
<dbReference type="EMBL" id="DVKI01000002">
    <property type="protein sequence ID" value="HIT16767.1"/>
    <property type="molecule type" value="Genomic_DNA"/>
</dbReference>
<keyword evidence="3" id="KW-0808">Transferase</keyword>
<evidence type="ECO:0000256" key="4">
    <source>
        <dbReference type="ARBA" id="ARBA00022691"/>
    </source>
</evidence>
<dbReference type="InterPro" id="IPR013848">
    <property type="entry name" value="Methylthiotransferase_N"/>
</dbReference>
<dbReference type="InterPro" id="IPR058240">
    <property type="entry name" value="rSAM_sf"/>
</dbReference>
<sequence>MSRFFIYALGCKVNTYELESVKESLIDMGLQQTFDVTQADYILLNTCCVTNTAQSKSRQKISSFQKANPNAILIVMGCYAQGFEKEVQEHFHVQLLVGTKNRHQIVDYISKLEKESQISLVEDVLNYHVYENLKVSHYSENTRAFLKIQDGCNNFCSYCIIPYVRGPIKSRDIKDVLEEAKTLLKNGYKEIVLTGIHTGSYGKDLNDMNFSDLVEKLLQLDGLYRLRISSIEESEIDDKLIYLLKTSPILAKHLHIPLQAGSDAILKLMNRKYDAQTYLQKIQKIQHEIPQIAISTDVIVGFPNETEDDFLKSVEMCKTIGFSKIHVFPYSSRNQTPAAKMKGQIHGS</sequence>
<accession>A0A9D1K929</accession>
<evidence type="ECO:0000313" key="10">
    <source>
        <dbReference type="EMBL" id="HIT16767.1"/>
    </source>
</evidence>
<keyword evidence="4" id="KW-0949">S-adenosyl-L-methionine</keyword>
<dbReference type="Gene3D" id="3.80.30.20">
    <property type="entry name" value="tm_1862 like domain"/>
    <property type="match status" value="1"/>
</dbReference>
<dbReference type="PANTHER" id="PTHR11918">
    <property type="entry name" value="RADICAL SAM PROTEINS"/>
    <property type="match status" value="1"/>
</dbReference>
<proteinExistence type="predicted"/>
<evidence type="ECO:0000256" key="6">
    <source>
        <dbReference type="ARBA" id="ARBA00023004"/>
    </source>
</evidence>
<evidence type="ECO:0000313" key="11">
    <source>
        <dbReference type="Proteomes" id="UP000886893"/>
    </source>
</evidence>
<dbReference type="SUPFAM" id="SSF102114">
    <property type="entry name" value="Radical SAM enzymes"/>
    <property type="match status" value="1"/>
</dbReference>
<dbReference type="PROSITE" id="PS01278">
    <property type="entry name" value="MTTASE_RADICAL"/>
    <property type="match status" value="1"/>
</dbReference>
<organism evidence="10 11">
    <name type="scientific">Candidatus Caccosoma faecigallinarum</name>
    <dbReference type="NCBI Taxonomy" id="2840720"/>
    <lineage>
        <taxon>Bacteria</taxon>
        <taxon>Bacillati</taxon>
        <taxon>Bacillota</taxon>
        <taxon>Bacillota incertae sedis</taxon>
        <taxon>Candidatus Caccosoma</taxon>
    </lineage>
</organism>
<dbReference type="NCBIfam" id="TIGR01579">
    <property type="entry name" value="MiaB-like-C"/>
    <property type="match status" value="1"/>
</dbReference>
<evidence type="ECO:0000256" key="5">
    <source>
        <dbReference type="ARBA" id="ARBA00022723"/>
    </source>
</evidence>
<dbReference type="SFLD" id="SFLDG01061">
    <property type="entry name" value="methylthiotransferase"/>
    <property type="match status" value="1"/>
</dbReference>
<dbReference type="SFLD" id="SFLDS00029">
    <property type="entry name" value="Radical_SAM"/>
    <property type="match status" value="1"/>
</dbReference>
<dbReference type="GO" id="GO:0046872">
    <property type="term" value="F:metal ion binding"/>
    <property type="evidence" value="ECO:0007669"/>
    <property type="project" value="UniProtKB-KW"/>
</dbReference>
<dbReference type="GO" id="GO:0051539">
    <property type="term" value="F:4 iron, 4 sulfur cluster binding"/>
    <property type="evidence" value="ECO:0007669"/>
    <property type="project" value="UniProtKB-KW"/>
</dbReference>
<comment type="cofactor">
    <cofactor evidence="1">
        <name>[4Fe-4S] cluster</name>
        <dbReference type="ChEBI" id="CHEBI:49883"/>
    </cofactor>
</comment>
<comment type="caution">
    <text evidence="10">The sequence shown here is derived from an EMBL/GenBank/DDBJ whole genome shotgun (WGS) entry which is preliminary data.</text>
</comment>
<keyword evidence="7" id="KW-0411">Iron-sulfur</keyword>
<dbReference type="NCBIfam" id="TIGR00089">
    <property type="entry name" value="MiaB/RimO family radical SAM methylthiotransferase"/>
    <property type="match status" value="1"/>
</dbReference>
<evidence type="ECO:0000256" key="2">
    <source>
        <dbReference type="ARBA" id="ARBA00022485"/>
    </source>
</evidence>
<gene>
    <name evidence="10" type="primary">mtaB</name>
    <name evidence="10" type="ORF">IAD04_00080</name>
</gene>
<dbReference type="InterPro" id="IPR020612">
    <property type="entry name" value="Methylthiotransferase_CS"/>
</dbReference>
<dbReference type="InterPro" id="IPR007197">
    <property type="entry name" value="rSAM"/>
</dbReference>
<dbReference type="CDD" id="cd01335">
    <property type="entry name" value="Radical_SAM"/>
    <property type="match status" value="1"/>
</dbReference>
<reference evidence="10" key="1">
    <citation type="submission" date="2020-10" db="EMBL/GenBank/DDBJ databases">
        <authorList>
            <person name="Gilroy R."/>
        </authorList>
    </citation>
    <scope>NUCLEOTIDE SEQUENCE</scope>
    <source>
        <strain evidence="10">14508</strain>
    </source>
</reference>
<feature type="domain" description="MTTase N-terminal" evidence="8">
    <location>
        <begin position="2"/>
        <end position="114"/>
    </location>
</feature>
<evidence type="ECO:0000256" key="3">
    <source>
        <dbReference type="ARBA" id="ARBA00022679"/>
    </source>
</evidence>
<dbReference type="SFLD" id="SFLDG01082">
    <property type="entry name" value="B12-binding_domain_containing"/>
    <property type="match status" value="1"/>
</dbReference>
<dbReference type="Proteomes" id="UP000886893">
    <property type="component" value="Unassembled WGS sequence"/>
</dbReference>
<evidence type="ECO:0000256" key="7">
    <source>
        <dbReference type="ARBA" id="ARBA00023014"/>
    </source>
</evidence>
<dbReference type="InterPro" id="IPR005839">
    <property type="entry name" value="Methylthiotransferase"/>
</dbReference>
<dbReference type="PROSITE" id="PS51449">
    <property type="entry name" value="MTTASE_N"/>
    <property type="match status" value="1"/>
</dbReference>
<evidence type="ECO:0000259" key="9">
    <source>
        <dbReference type="PROSITE" id="PS51918"/>
    </source>
</evidence>
<dbReference type="InterPro" id="IPR006638">
    <property type="entry name" value="Elp3/MiaA/NifB-like_rSAM"/>
</dbReference>
<dbReference type="InterPro" id="IPR023404">
    <property type="entry name" value="rSAM_horseshoe"/>
</dbReference>
<dbReference type="SMART" id="SM00729">
    <property type="entry name" value="Elp3"/>
    <property type="match status" value="1"/>
</dbReference>
<dbReference type="Pfam" id="PF00919">
    <property type="entry name" value="UPF0004"/>
    <property type="match status" value="1"/>
</dbReference>
<dbReference type="PANTHER" id="PTHR11918:SF45">
    <property type="entry name" value="THREONYLCARBAMOYLADENOSINE TRNA METHYLTHIOTRANSFERASE"/>
    <property type="match status" value="1"/>
</dbReference>
<keyword evidence="6" id="KW-0408">Iron</keyword>
<reference evidence="10" key="2">
    <citation type="journal article" date="2021" name="PeerJ">
        <title>Extensive microbial diversity within the chicken gut microbiome revealed by metagenomics and culture.</title>
        <authorList>
            <person name="Gilroy R."/>
            <person name="Ravi A."/>
            <person name="Getino M."/>
            <person name="Pursley I."/>
            <person name="Horton D.L."/>
            <person name="Alikhan N.F."/>
            <person name="Baker D."/>
            <person name="Gharbi K."/>
            <person name="Hall N."/>
            <person name="Watson M."/>
            <person name="Adriaenssens E.M."/>
            <person name="Foster-Nyarko E."/>
            <person name="Jarju S."/>
            <person name="Secka A."/>
            <person name="Antonio M."/>
            <person name="Oren A."/>
            <person name="Chaudhuri R.R."/>
            <person name="La Ragione R."/>
            <person name="Hildebrand F."/>
            <person name="Pallen M.J."/>
        </authorList>
    </citation>
    <scope>NUCLEOTIDE SEQUENCE</scope>
    <source>
        <strain evidence="10">14508</strain>
    </source>
</reference>
<dbReference type="PROSITE" id="PS51918">
    <property type="entry name" value="RADICAL_SAM"/>
    <property type="match status" value="1"/>
</dbReference>
<dbReference type="GO" id="GO:0035598">
    <property type="term" value="F:tRNA (N(6)-L-threonylcarbamoyladenosine(37)-C(2))-methylthiotransferase activity"/>
    <property type="evidence" value="ECO:0007669"/>
    <property type="project" value="TreeGrafter"/>
</dbReference>
<dbReference type="AlphaFoldDB" id="A0A9D1K929"/>
<feature type="domain" description="Radical SAM core" evidence="9">
    <location>
        <begin position="138"/>
        <end position="348"/>
    </location>
</feature>
<dbReference type="InterPro" id="IPR006467">
    <property type="entry name" value="MiaB-like_bact"/>
</dbReference>
<dbReference type="InterPro" id="IPR038135">
    <property type="entry name" value="Methylthiotransferase_N_sf"/>
</dbReference>
<keyword evidence="2" id="KW-0004">4Fe-4S</keyword>
<dbReference type="Gene3D" id="3.40.50.12160">
    <property type="entry name" value="Methylthiotransferase, N-terminal domain"/>
    <property type="match status" value="1"/>
</dbReference>
<protein>
    <submittedName>
        <fullName evidence="10">tRNA (N(6)-L-threonylcarbamoyladenosine(37)-C(2))-methylthiotransferase MtaB</fullName>
    </submittedName>
</protein>
<evidence type="ECO:0000256" key="1">
    <source>
        <dbReference type="ARBA" id="ARBA00001966"/>
    </source>
</evidence>
<dbReference type="FunFam" id="3.80.30.20:FF:000001">
    <property type="entry name" value="tRNA-2-methylthio-N(6)-dimethylallyladenosine synthase 2"/>
    <property type="match status" value="1"/>
</dbReference>
<feature type="non-terminal residue" evidence="10">
    <location>
        <position position="348"/>
    </location>
</feature>
<evidence type="ECO:0000259" key="8">
    <source>
        <dbReference type="PROSITE" id="PS51449"/>
    </source>
</evidence>
<dbReference type="Pfam" id="PF04055">
    <property type="entry name" value="Radical_SAM"/>
    <property type="match status" value="1"/>
</dbReference>